<dbReference type="Proteomes" id="UP000323000">
    <property type="component" value="Chromosome 10"/>
</dbReference>
<comment type="caution">
    <text evidence="2">The sequence shown here is derived from an EMBL/GenBank/DDBJ whole genome shotgun (WGS) entry which is preliminary data.</text>
</comment>
<sequence length="105" mass="12510">MSYYTHPDSPRSCTSTPSSTASAELKLYQAFIFSVPIFFTFILLLLFYFFYLRRRRVDWSSLRMRTSLEDINNDISRAEMGLKKELREMLPIIIYKESFSIRDTQ</sequence>
<evidence type="ECO:0000313" key="3">
    <source>
        <dbReference type="Proteomes" id="UP000323000"/>
    </source>
</evidence>
<keyword evidence="1" id="KW-1133">Transmembrane helix</keyword>
<evidence type="ECO:0000313" key="2">
    <source>
        <dbReference type="EMBL" id="TXG53404.1"/>
    </source>
</evidence>
<keyword evidence="3" id="KW-1185">Reference proteome</keyword>
<evidence type="ECO:0000256" key="1">
    <source>
        <dbReference type="SAM" id="Phobius"/>
    </source>
</evidence>
<organism evidence="2 3">
    <name type="scientific">Acer yangbiense</name>
    <dbReference type="NCBI Taxonomy" id="1000413"/>
    <lineage>
        <taxon>Eukaryota</taxon>
        <taxon>Viridiplantae</taxon>
        <taxon>Streptophyta</taxon>
        <taxon>Embryophyta</taxon>
        <taxon>Tracheophyta</taxon>
        <taxon>Spermatophyta</taxon>
        <taxon>Magnoliopsida</taxon>
        <taxon>eudicotyledons</taxon>
        <taxon>Gunneridae</taxon>
        <taxon>Pentapetalae</taxon>
        <taxon>rosids</taxon>
        <taxon>malvids</taxon>
        <taxon>Sapindales</taxon>
        <taxon>Sapindaceae</taxon>
        <taxon>Hippocastanoideae</taxon>
        <taxon>Acereae</taxon>
        <taxon>Acer</taxon>
    </lineage>
</organism>
<keyword evidence="1" id="KW-0812">Transmembrane</keyword>
<feature type="transmembrane region" description="Helical" evidence="1">
    <location>
        <begin position="27"/>
        <end position="51"/>
    </location>
</feature>
<dbReference type="OrthoDB" id="8062037at2759"/>
<dbReference type="EMBL" id="VAHF01000010">
    <property type="protein sequence ID" value="TXG53404.1"/>
    <property type="molecule type" value="Genomic_DNA"/>
</dbReference>
<reference evidence="3" key="1">
    <citation type="journal article" date="2019" name="Gigascience">
        <title>De novo genome assembly of the endangered Acer yangbiense, a plant species with extremely small populations endemic to Yunnan Province, China.</title>
        <authorList>
            <person name="Yang J."/>
            <person name="Wariss H.M."/>
            <person name="Tao L."/>
            <person name="Zhang R."/>
            <person name="Yun Q."/>
            <person name="Hollingsworth P."/>
            <person name="Dao Z."/>
            <person name="Luo G."/>
            <person name="Guo H."/>
            <person name="Ma Y."/>
            <person name="Sun W."/>
        </authorList>
    </citation>
    <scope>NUCLEOTIDE SEQUENCE [LARGE SCALE GENOMIC DNA]</scope>
    <source>
        <strain evidence="3">cv. Malutang</strain>
    </source>
</reference>
<protein>
    <submittedName>
        <fullName evidence="2">Uncharacterized protein</fullName>
    </submittedName>
</protein>
<gene>
    <name evidence="2" type="ORF">EZV62_022573</name>
</gene>
<name>A0A5C7H8X6_9ROSI</name>
<keyword evidence="1" id="KW-0472">Membrane</keyword>
<accession>A0A5C7H8X6</accession>
<dbReference type="AlphaFoldDB" id="A0A5C7H8X6"/>
<proteinExistence type="predicted"/>